<proteinExistence type="predicted"/>
<organism evidence="1 2">
    <name type="scientific">Arctium lappa</name>
    <name type="common">Greater burdock</name>
    <name type="synonym">Lappa major</name>
    <dbReference type="NCBI Taxonomy" id="4217"/>
    <lineage>
        <taxon>Eukaryota</taxon>
        <taxon>Viridiplantae</taxon>
        <taxon>Streptophyta</taxon>
        <taxon>Embryophyta</taxon>
        <taxon>Tracheophyta</taxon>
        <taxon>Spermatophyta</taxon>
        <taxon>Magnoliopsida</taxon>
        <taxon>eudicotyledons</taxon>
        <taxon>Gunneridae</taxon>
        <taxon>Pentapetalae</taxon>
        <taxon>asterids</taxon>
        <taxon>campanulids</taxon>
        <taxon>Asterales</taxon>
        <taxon>Asteraceae</taxon>
        <taxon>Carduoideae</taxon>
        <taxon>Cardueae</taxon>
        <taxon>Arctiinae</taxon>
        <taxon>Arctium</taxon>
    </lineage>
</organism>
<evidence type="ECO:0000313" key="1">
    <source>
        <dbReference type="EMBL" id="KAI3735622.1"/>
    </source>
</evidence>
<name>A0ACB9CMU6_ARCLA</name>
<gene>
    <name evidence="1" type="ORF">L6452_15129</name>
</gene>
<sequence>MIMGVGDGDEESVDENFIRIPDDMTIPYTNKDESKDALIDAIFPSLQTNGAASDYIVSRAILTTKNEHVDEINDQLIERFCGEEKNYYSFDEAEDDRNNLYPM</sequence>
<dbReference type="EMBL" id="CM042050">
    <property type="protein sequence ID" value="KAI3735622.1"/>
    <property type="molecule type" value="Genomic_DNA"/>
</dbReference>
<dbReference type="Proteomes" id="UP001055879">
    <property type="component" value="Linkage Group LG04"/>
</dbReference>
<evidence type="ECO:0000313" key="2">
    <source>
        <dbReference type="Proteomes" id="UP001055879"/>
    </source>
</evidence>
<keyword evidence="2" id="KW-1185">Reference proteome</keyword>
<accession>A0ACB9CMU6</accession>
<reference evidence="2" key="1">
    <citation type="journal article" date="2022" name="Mol. Ecol. Resour.">
        <title>The genomes of chicory, endive, great burdock and yacon provide insights into Asteraceae palaeo-polyploidization history and plant inulin production.</title>
        <authorList>
            <person name="Fan W."/>
            <person name="Wang S."/>
            <person name="Wang H."/>
            <person name="Wang A."/>
            <person name="Jiang F."/>
            <person name="Liu H."/>
            <person name="Zhao H."/>
            <person name="Xu D."/>
            <person name="Zhang Y."/>
        </authorList>
    </citation>
    <scope>NUCLEOTIDE SEQUENCE [LARGE SCALE GENOMIC DNA]</scope>
    <source>
        <strain evidence="2">cv. Niubang</strain>
    </source>
</reference>
<comment type="caution">
    <text evidence="1">The sequence shown here is derived from an EMBL/GenBank/DDBJ whole genome shotgun (WGS) entry which is preliminary data.</text>
</comment>
<protein>
    <submittedName>
        <fullName evidence="1">Uncharacterized protein</fullName>
    </submittedName>
</protein>
<reference evidence="1 2" key="2">
    <citation type="journal article" date="2022" name="Mol. Ecol. Resour.">
        <title>The genomes of chicory, endive, great burdock and yacon provide insights into Asteraceae paleo-polyploidization history and plant inulin production.</title>
        <authorList>
            <person name="Fan W."/>
            <person name="Wang S."/>
            <person name="Wang H."/>
            <person name="Wang A."/>
            <person name="Jiang F."/>
            <person name="Liu H."/>
            <person name="Zhao H."/>
            <person name="Xu D."/>
            <person name="Zhang Y."/>
        </authorList>
    </citation>
    <scope>NUCLEOTIDE SEQUENCE [LARGE SCALE GENOMIC DNA]</scope>
    <source>
        <strain evidence="2">cv. Niubang</strain>
    </source>
</reference>